<dbReference type="AlphaFoldDB" id="A0A542DFM8"/>
<evidence type="ECO:0000256" key="1">
    <source>
        <dbReference type="SAM" id="Phobius"/>
    </source>
</evidence>
<keyword evidence="3" id="KW-1185">Reference proteome</keyword>
<dbReference type="Proteomes" id="UP000320876">
    <property type="component" value="Unassembled WGS sequence"/>
</dbReference>
<reference evidence="2 3" key="1">
    <citation type="submission" date="2019-06" db="EMBL/GenBank/DDBJ databases">
        <title>Sequencing the genomes of 1000 actinobacteria strains.</title>
        <authorList>
            <person name="Klenk H.-P."/>
        </authorList>
    </citation>
    <scope>NUCLEOTIDE SEQUENCE [LARGE SCALE GENOMIC DNA]</scope>
    <source>
        <strain evidence="2 3">DSM 45679</strain>
    </source>
</reference>
<dbReference type="Pfam" id="PF14325">
    <property type="entry name" value="DUF4383"/>
    <property type="match status" value="1"/>
</dbReference>
<dbReference type="RefSeq" id="WP_170220749.1">
    <property type="nucleotide sequence ID" value="NZ_VFML01000001.1"/>
</dbReference>
<evidence type="ECO:0000313" key="3">
    <source>
        <dbReference type="Proteomes" id="UP000320876"/>
    </source>
</evidence>
<feature type="transmembrane region" description="Helical" evidence="1">
    <location>
        <begin position="115"/>
        <end position="135"/>
    </location>
</feature>
<feature type="transmembrane region" description="Helical" evidence="1">
    <location>
        <begin position="12"/>
        <end position="33"/>
    </location>
</feature>
<evidence type="ECO:0000313" key="2">
    <source>
        <dbReference type="EMBL" id="TQJ01866.1"/>
    </source>
</evidence>
<dbReference type="EMBL" id="VFML01000001">
    <property type="protein sequence ID" value="TQJ01866.1"/>
    <property type="molecule type" value="Genomic_DNA"/>
</dbReference>
<proteinExistence type="predicted"/>
<feature type="transmembrane region" description="Helical" evidence="1">
    <location>
        <begin position="45"/>
        <end position="69"/>
    </location>
</feature>
<keyword evidence="1" id="KW-1133">Transmembrane helix</keyword>
<name>A0A542DFM8_AMYCI</name>
<sequence length="141" mass="14571">MTTRSANTVWPRLLAGLLGLGYLALGVLGFLLADGSVLERAPGNTVWVFGASAVLNIVHLAVGVLGLAAATKVTGAQFYGWALLAGFAGLTAYGVLVAATASGHDILNLNWEVNMLHGVTAVLGFLLGYLPSALATRQPRR</sequence>
<comment type="caution">
    <text evidence="2">The sequence shown here is derived from an EMBL/GenBank/DDBJ whole genome shotgun (WGS) entry which is preliminary data.</text>
</comment>
<organism evidence="2 3">
    <name type="scientific">Amycolatopsis cihanbeyliensis</name>
    <dbReference type="NCBI Taxonomy" id="1128664"/>
    <lineage>
        <taxon>Bacteria</taxon>
        <taxon>Bacillati</taxon>
        <taxon>Actinomycetota</taxon>
        <taxon>Actinomycetes</taxon>
        <taxon>Pseudonocardiales</taxon>
        <taxon>Pseudonocardiaceae</taxon>
        <taxon>Amycolatopsis</taxon>
    </lineage>
</organism>
<protein>
    <submittedName>
        <fullName evidence="2">Uncharacterized protein DUF4383</fullName>
    </submittedName>
</protein>
<accession>A0A542DFM8</accession>
<keyword evidence="1" id="KW-0472">Membrane</keyword>
<feature type="transmembrane region" description="Helical" evidence="1">
    <location>
        <begin position="81"/>
        <end position="103"/>
    </location>
</feature>
<keyword evidence="1" id="KW-0812">Transmembrane</keyword>
<gene>
    <name evidence="2" type="ORF">FB471_1582</name>
</gene>